<evidence type="ECO:0000313" key="2">
    <source>
        <dbReference type="EMBL" id="THU88022.1"/>
    </source>
</evidence>
<reference evidence="2 4" key="1">
    <citation type="journal article" date="2019" name="Nat. Ecol. Evol.">
        <title>Megaphylogeny resolves global patterns of mushroom evolution.</title>
        <authorList>
            <person name="Varga T."/>
            <person name="Krizsan K."/>
            <person name="Foldi C."/>
            <person name="Dima B."/>
            <person name="Sanchez-Garcia M."/>
            <person name="Sanchez-Ramirez S."/>
            <person name="Szollosi G.J."/>
            <person name="Szarkandi J.G."/>
            <person name="Papp V."/>
            <person name="Albert L."/>
            <person name="Andreopoulos W."/>
            <person name="Angelini C."/>
            <person name="Antonin V."/>
            <person name="Barry K.W."/>
            <person name="Bougher N.L."/>
            <person name="Buchanan P."/>
            <person name="Buyck B."/>
            <person name="Bense V."/>
            <person name="Catcheside P."/>
            <person name="Chovatia M."/>
            <person name="Cooper J."/>
            <person name="Damon W."/>
            <person name="Desjardin D."/>
            <person name="Finy P."/>
            <person name="Geml J."/>
            <person name="Haridas S."/>
            <person name="Hughes K."/>
            <person name="Justo A."/>
            <person name="Karasinski D."/>
            <person name="Kautmanova I."/>
            <person name="Kiss B."/>
            <person name="Kocsube S."/>
            <person name="Kotiranta H."/>
            <person name="LaButti K.M."/>
            <person name="Lechner B.E."/>
            <person name="Liimatainen K."/>
            <person name="Lipzen A."/>
            <person name="Lukacs Z."/>
            <person name="Mihaltcheva S."/>
            <person name="Morgado L.N."/>
            <person name="Niskanen T."/>
            <person name="Noordeloos M.E."/>
            <person name="Ohm R.A."/>
            <person name="Ortiz-Santana B."/>
            <person name="Ovrebo C."/>
            <person name="Racz N."/>
            <person name="Riley R."/>
            <person name="Savchenko A."/>
            <person name="Shiryaev A."/>
            <person name="Soop K."/>
            <person name="Spirin V."/>
            <person name="Szebenyi C."/>
            <person name="Tomsovsky M."/>
            <person name="Tulloss R.E."/>
            <person name="Uehling J."/>
            <person name="Grigoriev I.V."/>
            <person name="Vagvolgyi C."/>
            <person name="Papp T."/>
            <person name="Martin F.M."/>
            <person name="Miettinen O."/>
            <person name="Hibbett D.S."/>
            <person name="Nagy L.G."/>
        </authorList>
    </citation>
    <scope>NUCLEOTIDE SEQUENCE [LARGE SCALE GENOMIC DNA]</scope>
    <source>
        <strain evidence="2 4">CBS 962.96</strain>
    </source>
</reference>
<dbReference type="EMBL" id="ML179359">
    <property type="protein sequence ID" value="THU89685.1"/>
    <property type="molecule type" value="Genomic_DNA"/>
</dbReference>
<keyword evidence="4" id="KW-1185">Reference proteome</keyword>
<gene>
    <name evidence="3" type="ORF">K435DRAFT_802528</name>
    <name evidence="2" type="ORF">K435DRAFT_803829</name>
</gene>
<dbReference type="OrthoDB" id="3127251at2759"/>
<accession>A0A4S8LG67</accession>
<dbReference type="Proteomes" id="UP000297245">
    <property type="component" value="Unassembled WGS sequence"/>
</dbReference>
<evidence type="ECO:0000313" key="3">
    <source>
        <dbReference type="EMBL" id="THU89685.1"/>
    </source>
</evidence>
<evidence type="ECO:0000313" key="4">
    <source>
        <dbReference type="Proteomes" id="UP000297245"/>
    </source>
</evidence>
<sequence>MESAKKLETVYNSEQELEVLKVIKVNQANPTMPLEEQAKWMALNATPFTHPGVLVLETLAVDLQTILAYNYFQVLGSKLTANVDKRRYQSLFIELVAQPYLYEQLLGHWNITPKVQKLTPIRVNSNTSFQDLVKELAEAGLTASMANGMHTWVMQWLHDAQTTLPKNSHKWGCIMNLAADRTRQFGVPPCPAQVWNPPPEWNIEEAYEQRLWRLAWEGRNQNYPRVSGAKRRRDGNRGRPVAESSGVAPSNP</sequence>
<protein>
    <submittedName>
        <fullName evidence="2">Uncharacterized protein</fullName>
    </submittedName>
</protein>
<dbReference type="EMBL" id="ML179425">
    <property type="protein sequence ID" value="THU88022.1"/>
    <property type="molecule type" value="Genomic_DNA"/>
</dbReference>
<dbReference type="AlphaFoldDB" id="A0A4S8LG67"/>
<evidence type="ECO:0000256" key="1">
    <source>
        <dbReference type="SAM" id="MobiDB-lite"/>
    </source>
</evidence>
<name>A0A4S8LG67_DENBC</name>
<feature type="region of interest" description="Disordered" evidence="1">
    <location>
        <begin position="225"/>
        <end position="252"/>
    </location>
</feature>
<proteinExistence type="predicted"/>
<organism evidence="2 4">
    <name type="scientific">Dendrothele bispora (strain CBS 962.96)</name>
    <dbReference type="NCBI Taxonomy" id="1314807"/>
    <lineage>
        <taxon>Eukaryota</taxon>
        <taxon>Fungi</taxon>
        <taxon>Dikarya</taxon>
        <taxon>Basidiomycota</taxon>
        <taxon>Agaricomycotina</taxon>
        <taxon>Agaricomycetes</taxon>
        <taxon>Agaricomycetidae</taxon>
        <taxon>Agaricales</taxon>
        <taxon>Agaricales incertae sedis</taxon>
        <taxon>Dendrothele</taxon>
    </lineage>
</organism>